<organism evidence="1 2">
    <name type="scientific">Enterococcus alishanensis</name>
    <dbReference type="NCBI Taxonomy" id="1303817"/>
    <lineage>
        <taxon>Bacteria</taxon>
        <taxon>Bacillati</taxon>
        <taxon>Bacillota</taxon>
        <taxon>Bacilli</taxon>
        <taxon>Lactobacillales</taxon>
        <taxon>Enterococcaceae</taxon>
        <taxon>Enterococcus</taxon>
    </lineage>
</organism>
<gene>
    <name evidence="1" type="ORF">KUA55_00855</name>
</gene>
<dbReference type="Proteomes" id="UP000774130">
    <property type="component" value="Unassembled WGS sequence"/>
</dbReference>
<name>A0ABS6T8J4_9ENTE</name>
<evidence type="ECO:0000313" key="1">
    <source>
        <dbReference type="EMBL" id="MBV7389212.1"/>
    </source>
</evidence>
<protein>
    <submittedName>
        <fullName evidence="1">Uncharacterized protein</fullName>
    </submittedName>
</protein>
<keyword evidence="2" id="KW-1185">Reference proteome</keyword>
<reference evidence="1 2" key="1">
    <citation type="submission" date="2021-06" db="EMBL/GenBank/DDBJ databases">
        <title>Enterococcus alishanensis sp. nov., a novel lactic acid bacterium isolated from fresh coffee beans.</title>
        <authorList>
            <person name="Chen Y.-S."/>
        </authorList>
    </citation>
    <scope>NUCLEOTIDE SEQUENCE [LARGE SCALE GENOMIC DNA]</scope>
    <source>
        <strain evidence="1 2">ALS3</strain>
    </source>
</reference>
<evidence type="ECO:0000313" key="2">
    <source>
        <dbReference type="Proteomes" id="UP000774130"/>
    </source>
</evidence>
<proteinExistence type="predicted"/>
<sequence>MDTQEKFEMILSNLTNTFLTNALETPQRILPVAEKIAKEAQEIVLNDVDSEAITFMAKKLLQMMDRSLFLVDTFAKGVAKNDYSALREENLIAQLDQVVGQSENEDRLVDLLTESISSNHAKGISLEKIYYENYLVEYVASLMEISAIQQLTEKKELLTELKPVIENPENEFPYDVFHHITGNFKKDFASKYYPYETVVQIMETE</sequence>
<comment type="caution">
    <text evidence="1">The sequence shown here is derived from an EMBL/GenBank/DDBJ whole genome shotgun (WGS) entry which is preliminary data.</text>
</comment>
<dbReference type="RefSeq" id="WP_218324279.1">
    <property type="nucleotide sequence ID" value="NZ_JAHUZB010000001.1"/>
</dbReference>
<dbReference type="EMBL" id="JAHUZB010000001">
    <property type="protein sequence ID" value="MBV7389212.1"/>
    <property type="molecule type" value="Genomic_DNA"/>
</dbReference>
<accession>A0ABS6T8J4</accession>